<dbReference type="KEGG" id="lak:106170912"/>
<dbReference type="InParanoid" id="A0A1S3J7P0"/>
<reference evidence="3" key="1">
    <citation type="submission" date="2025-08" db="UniProtKB">
        <authorList>
            <consortium name="RefSeq"/>
        </authorList>
    </citation>
    <scope>IDENTIFICATION</scope>
    <source>
        <tissue evidence="3">Gonads</tissue>
    </source>
</reference>
<gene>
    <name evidence="3" type="primary">LOC106170912</name>
</gene>
<evidence type="ECO:0000256" key="1">
    <source>
        <dbReference type="SAM" id="SignalP"/>
    </source>
</evidence>
<dbReference type="OMA" id="HKGELMY"/>
<sequence>MRLFLILMLLSLSLLAAVDAYTSPPFIVRHWSSRLCYDYVDWWSGGHHYEKFRIDKCSNADELVWQQVDGHFGYLKVVGTNGHCLGPWGRSAQPDDDTAIFPHFTCYSSALFTIDDENGYIKHAGGSYVHPYPFNHDKPRWQSDLIIHKDKNINNRFDFVQKNNHNAKVKIMPTPNVSGFWEKITCWLNVHKGELMYSVKVGTSTSSSSTTTHAWEVSFSAAYKIISASAKYSGSFSSTYQQQWHTETTIERRIRIEEEGGTVCIWQWVYTFDQFQDKFTFKALTLLETRSEARPTRIPVGKK</sequence>
<feature type="chain" id="PRO_5010248153" evidence="1">
    <location>
        <begin position="21"/>
        <end position="303"/>
    </location>
</feature>
<dbReference type="Proteomes" id="UP000085678">
    <property type="component" value="Unplaced"/>
</dbReference>
<evidence type="ECO:0000313" key="3">
    <source>
        <dbReference type="RefSeq" id="XP_013406415.1"/>
    </source>
</evidence>
<dbReference type="RefSeq" id="XP_013406415.1">
    <property type="nucleotide sequence ID" value="XM_013550961.1"/>
</dbReference>
<evidence type="ECO:0000313" key="2">
    <source>
        <dbReference type="Proteomes" id="UP000085678"/>
    </source>
</evidence>
<dbReference type="GeneID" id="106170912"/>
<accession>A0A1S3J7P0</accession>
<keyword evidence="1" id="KW-0732">Signal</keyword>
<proteinExistence type="predicted"/>
<keyword evidence="2" id="KW-1185">Reference proteome</keyword>
<protein>
    <submittedName>
        <fullName evidence="3">Uncharacterized protein LOC106170912</fullName>
    </submittedName>
</protein>
<name>A0A1S3J7P0_LINAN</name>
<feature type="signal peptide" evidence="1">
    <location>
        <begin position="1"/>
        <end position="20"/>
    </location>
</feature>
<dbReference type="AlphaFoldDB" id="A0A1S3J7P0"/>
<organism evidence="2 3">
    <name type="scientific">Lingula anatina</name>
    <name type="common">Brachiopod</name>
    <name type="synonym">Lingula unguis</name>
    <dbReference type="NCBI Taxonomy" id="7574"/>
    <lineage>
        <taxon>Eukaryota</taxon>
        <taxon>Metazoa</taxon>
        <taxon>Spiralia</taxon>
        <taxon>Lophotrochozoa</taxon>
        <taxon>Brachiopoda</taxon>
        <taxon>Linguliformea</taxon>
        <taxon>Lingulata</taxon>
        <taxon>Lingulida</taxon>
        <taxon>Linguloidea</taxon>
        <taxon>Lingulidae</taxon>
        <taxon>Lingula</taxon>
    </lineage>
</organism>
<dbReference type="Gene3D" id="2.80.10.50">
    <property type="match status" value="1"/>
</dbReference>